<proteinExistence type="predicted"/>
<dbReference type="AlphaFoldDB" id="A0A644ZQJ4"/>
<sequence length="74" mass="8231">MAEKDLIRAVVGHGLQKFPHRFIFLISQNPAVIEDGYNRVKIPNPIKIAGGLNVLSGRRKRSSRQAVGLLLKRA</sequence>
<evidence type="ECO:0000313" key="1">
    <source>
        <dbReference type="EMBL" id="MPM42648.1"/>
    </source>
</evidence>
<organism evidence="1">
    <name type="scientific">bioreactor metagenome</name>
    <dbReference type="NCBI Taxonomy" id="1076179"/>
    <lineage>
        <taxon>unclassified sequences</taxon>
        <taxon>metagenomes</taxon>
        <taxon>ecological metagenomes</taxon>
    </lineage>
</organism>
<reference evidence="1" key="1">
    <citation type="submission" date="2019-08" db="EMBL/GenBank/DDBJ databases">
        <authorList>
            <person name="Kucharzyk K."/>
            <person name="Murdoch R.W."/>
            <person name="Higgins S."/>
            <person name="Loffler F."/>
        </authorList>
    </citation>
    <scope>NUCLEOTIDE SEQUENCE</scope>
</reference>
<protein>
    <submittedName>
        <fullName evidence="1">Uncharacterized protein</fullName>
    </submittedName>
</protein>
<name>A0A644ZQJ4_9ZZZZ</name>
<comment type="caution">
    <text evidence="1">The sequence shown here is derived from an EMBL/GenBank/DDBJ whole genome shotgun (WGS) entry which is preliminary data.</text>
</comment>
<gene>
    <name evidence="1" type="ORF">SDC9_89315</name>
</gene>
<accession>A0A644ZQJ4</accession>
<dbReference type="EMBL" id="VSSQ01009805">
    <property type="protein sequence ID" value="MPM42648.1"/>
    <property type="molecule type" value="Genomic_DNA"/>
</dbReference>